<dbReference type="GO" id="GO:0005840">
    <property type="term" value="C:ribosome"/>
    <property type="evidence" value="ECO:0007669"/>
    <property type="project" value="UniProtKB-KW"/>
</dbReference>
<feature type="region of interest" description="Disordered" evidence="6">
    <location>
        <begin position="109"/>
        <end position="139"/>
    </location>
</feature>
<evidence type="ECO:0000259" key="7">
    <source>
        <dbReference type="SMART" id="SM00739"/>
    </source>
</evidence>
<dbReference type="InterPro" id="IPR014722">
    <property type="entry name" value="Rib_uL2_dom2"/>
</dbReference>
<evidence type="ECO:0000256" key="6">
    <source>
        <dbReference type="SAM" id="MobiDB-lite"/>
    </source>
</evidence>
<dbReference type="InterPro" id="IPR005824">
    <property type="entry name" value="KOW"/>
</dbReference>
<evidence type="ECO:0000256" key="4">
    <source>
        <dbReference type="ARBA" id="ARBA00035206"/>
    </source>
</evidence>
<evidence type="ECO:0000313" key="9">
    <source>
        <dbReference type="Proteomes" id="UP000034816"/>
    </source>
</evidence>
<reference evidence="8 9" key="1">
    <citation type="journal article" date="2015" name="Nature">
        <title>rRNA introns, odd ribosomes, and small enigmatic genomes across a large radiation of phyla.</title>
        <authorList>
            <person name="Brown C.T."/>
            <person name="Hug L.A."/>
            <person name="Thomas B.C."/>
            <person name="Sharon I."/>
            <person name="Castelle C.J."/>
            <person name="Singh A."/>
            <person name="Wilkins M.J."/>
            <person name="Williams K.H."/>
            <person name="Banfield J.F."/>
        </authorList>
    </citation>
    <scope>NUCLEOTIDE SEQUENCE [LARGE SCALE GENOMIC DNA]</scope>
</reference>
<comment type="subunit">
    <text evidence="5">Part of the 50S ribosomal subunit.</text>
</comment>
<evidence type="ECO:0000256" key="1">
    <source>
        <dbReference type="ARBA" id="ARBA00010618"/>
    </source>
</evidence>
<dbReference type="Pfam" id="PF17136">
    <property type="entry name" value="ribosomal_L24"/>
    <property type="match status" value="1"/>
</dbReference>
<comment type="caution">
    <text evidence="8">The sequence shown here is derived from an EMBL/GenBank/DDBJ whole genome shotgun (WGS) entry which is preliminary data.</text>
</comment>
<dbReference type="InterPro" id="IPR041988">
    <property type="entry name" value="Ribosomal_uL24_KOW"/>
</dbReference>
<dbReference type="GO" id="GO:0019843">
    <property type="term" value="F:rRNA binding"/>
    <property type="evidence" value="ECO:0007669"/>
    <property type="project" value="UniProtKB-UniRule"/>
</dbReference>
<evidence type="ECO:0000256" key="5">
    <source>
        <dbReference type="HAMAP-Rule" id="MF_01326"/>
    </source>
</evidence>
<accession>A0A0G0ESR2</accession>
<dbReference type="InterPro" id="IPR057264">
    <property type="entry name" value="Ribosomal_uL24_C"/>
</dbReference>
<keyword evidence="2 5" id="KW-0689">Ribosomal protein</keyword>
<dbReference type="Proteomes" id="UP000034816">
    <property type="component" value="Unassembled WGS sequence"/>
</dbReference>
<dbReference type="HAMAP" id="MF_01326_B">
    <property type="entry name" value="Ribosomal_uL24_B"/>
    <property type="match status" value="1"/>
</dbReference>
<dbReference type="Gene3D" id="2.30.30.30">
    <property type="match status" value="1"/>
</dbReference>
<dbReference type="InterPro" id="IPR008991">
    <property type="entry name" value="Translation_prot_SH3-like_sf"/>
</dbReference>
<feature type="compositionally biased region" description="Basic residues" evidence="6">
    <location>
        <begin position="128"/>
        <end position="139"/>
    </location>
</feature>
<proteinExistence type="inferred from homology"/>
<dbReference type="InterPro" id="IPR003256">
    <property type="entry name" value="Ribosomal_uL24"/>
</dbReference>
<evidence type="ECO:0000256" key="3">
    <source>
        <dbReference type="ARBA" id="ARBA00023274"/>
    </source>
</evidence>
<name>A0A0G0ESR2_9BACT</name>
<feature type="domain" description="KOW" evidence="7">
    <location>
        <begin position="2"/>
        <end position="29"/>
    </location>
</feature>
<dbReference type="Pfam" id="PF00467">
    <property type="entry name" value="KOW"/>
    <property type="match status" value="1"/>
</dbReference>
<keyword evidence="3 5" id="KW-0687">Ribonucleoprotein</keyword>
<evidence type="ECO:0000256" key="2">
    <source>
        <dbReference type="ARBA" id="ARBA00022980"/>
    </source>
</evidence>
<organism evidence="8 9">
    <name type="scientific">candidate division WS6 bacterium GW2011_GWF1_35_23</name>
    <dbReference type="NCBI Taxonomy" id="1619097"/>
    <lineage>
        <taxon>Bacteria</taxon>
        <taxon>Candidatus Dojkabacteria</taxon>
    </lineage>
</organism>
<dbReference type="NCBIfam" id="TIGR01079">
    <property type="entry name" value="rplX_bact"/>
    <property type="match status" value="1"/>
</dbReference>
<dbReference type="PANTHER" id="PTHR12903">
    <property type="entry name" value="MITOCHONDRIAL RIBOSOMAL PROTEIN L24"/>
    <property type="match status" value="1"/>
</dbReference>
<keyword evidence="5" id="KW-0694">RNA-binding</keyword>
<gene>
    <name evidence="5" type="primary">rplX</name>
    <name evidence="8" type="ORF">UR73_C0003G0010</name>
</gene>
<dbReference type="GO" id="GO:0003735">
    <property type="term" value="F:structural constituent of ribosome"/>
    <property type="evidence" value="ECO:0007669"/>
    <property type="project" value="InterPro"/>
</dbReference>
<dbReference type="GO" id="GO:0006412">
    <property type="term" value="P:translation"/>
    <property type="evidence" value="ECO:0007669"/>
    <property type="project" value="UniProtKB-UniRule"/>
</dbReference>
<evidence type="ECO:0000313" key="8">
    <source>
        <dbReference type="EMBL" id="KKP78115.1"/>
    </source>
</evidence>
<feature type="compositionally biased region" description="Basic and acidic residues" evidence="6">
    <location>
        <begin position="109"/>
        <end position="127"/>
    </location>
</feature>
<dbReference type="GO" id="GO:1990904">
    <property type="term" value="C:ribonucleoprotein complex"/>
    <property type="evidence" value="ECO:0007669"/>
    <property type="project" value="UniProtKB-KW"/>
</dbReference>
<keyword evidence="5" id="KW-0699">rRNA-binding</keyword>
<dbReference type="EMBL" id="LBQH01000003">
    <property type="protein sequence ID" value="KKP78115.1"/>
    <property type="molecule type" value="Genomic_DNA"/>
</dbReference>
<protein>
    <recommendedName>
        <fullName evidence="4 5">Large ribosomal subunit protein uL24</fullName>
    </recommendedName>
</protein>
<dbReference type="SMART" id="SM00739">
    <property type="entry name" value="KOW"/>
    <property type="match status" value="1"/>
</dbReference>
<dbReference type="AlphaFoldDB" id="A0A0G0ESR2"/>
<comment type="function">
    <text evidence="5">One of the proteins that surrounds the polypeptide exit tunnel on the outside of the subunit.</text>
</comment>
<comment type="similarity">
    <text evidence="1 5">Belongs to the universal ribosomal protein uL24 family.</text>
</comment>
<comment type="function">
    <text evidence="5">One of two assembly initiator proteins, it binds directly to the 5'-end of the 23S rRNA, where it nucleates assembly of the 50S subunit.</text>
</comment>
<dbReference type="SUPFAM" id="SSF50104">
    <property type="entry name" value="Translation proteins SH3-like domain"/>
    <property type="match status" value="1"/>
</dbReference>
<dbReference type="CDD" id="cd06089">
    <property type="entry name" value="KOW_RPL26"/>
    <property type="match status" value="1"/>
</dbReference>
<sequence>MKIKKGDTVKILYGKDSDKTGRVVAVDLTRRLVVVEGLNIYKRHLKGDGKKRTSEILSIEKPLAVSKVMLVCPMCNKATRVSLRREENSVVRVCKKCGKDLEAKKIEKEEVKKEPAKEKAAKKEVKKTVKKSVKKTTKK</sequence>